<accession>A0A1I5F3X3</accession>
<evidence type="ECO:0000313" key="3">
    <source>
        <dbReference type="EMBL" id="SFO18465.1"/>
    </source>
</evidence>
<keyword evidence="1" id="KW-1133">Transmembrane helix</keyword>
<organism evidence="3 4">
    <name type="scientific">Nitrosospira briensis</name>
    <dbReference type="NCBI Taxonomy" id="35799"/>
    <lineage>
        <taxon>Bacteria</taxon>
        <taxon>Pseudomonadati</taxon>
        <taxon>Pseudomonadota</taxon>
        <taxon>Betaproteobacteria</taxon>
        <taxon>Nitrosomonadales</taxon>
        <taxon>Nitrosomonadaceae</taxon>
        <taxon>Nitrosospira</taxon>
    </lineage>
</organism>
<dbReference type="SUPFAM" id="SSF53850">
    <property type="entry name" value="Periplasmic binding protein-like II"/>
    <property type="match status" value="1"/>
</dbReference>
<gene>
    <name evidence="3" type="ORF">SAMN05216386_2876</name>
</gene>
<keyword evidence="1" id="KW-0472">Membrane</keyword>
<proteinExistence type="predicted"/>
<name>A0A1I5F3X3_9PROT</name>
<sequence length="769" mass="87096">MLIEPLNRSPLLGDGGRVPVHPLAVEAGSTISRFPSYLPLVLAVLMCACSGPWNNPYRESEAGKNILYGAFAERPKHLDPVQSYSSNEILITAQIYEPPLQYHYLKRPYELIPSSAEKMPLVQHFDQKGARLGDDADASRVAFTIYEISIKPGIRFQPHPAFARDQQGGFLYHDMGKTDLADIYKLGDFSHMGSRELTAEDYVFQIKRLAHPRLHSPIFGLMSDYISGLKEYAATLRAVDEAQFREQGSGAYLDLNNYPLEGAEAVDRYTYRIKIKGKYPQFKYWLAMPFFAPIPWEAERFYNQKGLAEKNINLDWYPVGTGPYMLAENDPNRVMILEQNPNFHGESYPSEGMPEDAQADLLKDAGKPLPFVDKIVYSRERESIPRWNKFLQGYYDASNIGSDSFDQAVQLTGQGEATITEAMREQGIRLETAVAASTNYMGFNMLDPVVGGAGKRGRESARKLRQAISIAVDYEEYVSIFANGRGIPAQGPIAPGIAGHRDGKEGINPVVYDWVNGRARRKPIEAARKLLAEAGYPDGMDARTGAPLVLYFDVTTRGTEDKSSLDWMRKQFRKLNIQLVVRNTDYNRFQDKIRKGNAQIFEWGWNADYPDPENFLFLLHGPQQKVGQEGENAANYSNPEYNRLFEQMKNMENSPERQKIIDRMVTILRHDAPWLWGYHPKDYGLYHAWYGNVKPNRMSNNNAKYFRIDAGLREQKRAEWNKPVLWPVIAGLIVLIVGLLPAAVIYRRRERGTGIANTEPKHETGGSPA</sequence>
<dbReference type="CDD" id="cd08505">
    <property type="entry name" value="PBP2_NikA_DppA_OppA_like_18"/>
    <property type="match status" value="1"/>
</dbReference>
<dbReference type="Proteomes" id="UP000183107">
    <property type="component" value="Unassembled WGS sequence"/>
</dbReference>
<dbReference type="STRING" id="1266925.GCA_000619905_02198"/>
<dbReference type="PANTHER" id="PTHR30290">
    <property type="entry name" value="PERIPLASMIC BINDING COMPONENT OF ABC TRANSPORTER"/>
    <property type="match status" value="1"/>
</dbReference>
<keyword evidence="4" id="KW-1185">Reference proteome</keyword>
<protein>
    <submittedName>
        <fullName evidence="3">ABC-type transport system, substrate-binding protein</fullName>
    </submittedName>
</protein>
<dbReference type="EMBL" id="FOVJ01000010">
    <property type="protein sequence ID" value="SFO18465.1"/>
    <property type="molecule type" value="Genomic_DNA"/>
</dbReference>
<reference evidence="4" key="1">
    <citation type="submission" date="2016-10" db="EMBL/GenBank/DDBJ databases">
        <authorList>
            <person name="Varghese N."/>
        </authorList>
    </citation>
    <scope>NUCLEOTIDE SEQUENCE [LARGE SCALE GENOMIC DNA]</scope>
    <source>
        <strain evidence="4">Nsp8</strain>
    </source>
</reference>
<keyword evidence="1" id="KW-0812">Transmembrane</keyword>
<feature type="transmembrane region" description="Helical" evidence="1">
    <location>
        <begin position="724"/>
        <end position="746"/>
    </location>
</feature>
<dbReference type="GO" id="GO:1904680">
    <property type="term" value="F:peptide transmembrane transporter activity"/>
    <property type="evidence" value="ECO:0007669"/>
    <property type="project" value="TreeGrafter"/>
</dbReference>
<dbReference type="InterPro" id="IPR039424">
    <property type="entry name" value="SBP_5"/>
</dbReference>
<dbReference type="InterPro" id="IPR000914">
    <property type="entry name" value="SBP_5_dom"/>
</dbReference>
<dbReference type="Gene3D" id="3.40.190.10">
    <property type="entry name" value="Periplasmic binding protein-like II"/>
    <property type="match status" value="1"/>
</dbReference>
<dbReference type="AlphaFoldDB" id="A0A1I5F3X3"/>
<dbReference type="Gene3D" id="3.10.105.10">
    <property type="entry name" value="Dipeptide-binding Protein, Domain 3"/>
    <property type="match status" value="1"/>
</dbReference>
<dbReference type="GO" id="GO:0015833">
    <property type="term" value="P:peptide transport"/>
    <property type="evidence" value="ECO:0007669"/>
    <property type="project" value="TreeGrafter"/>
</dbReference>
<evidence type="ECO:0000256" key="1">
    <source>
        <dbReference type="SAM" id="Phobius"/>
    </source>
</evidence>
<feature type="domain" description="Solute-binding protein family 5" evidence="2">
    <location>
        <begin position="196"/>
        <end position="623"/>
    </location>
</feature>
<dbReference type="Pfam" id="PF00496">
    <property type="entry name" value="SBP_bac_5"/>
    <property type="match status" value="1"/>
</dbReference>
<evidence type="ECO:0000259" key="2">
    <source>
        <dbReference type="Pfam" id="PF00496"/>
    </source>
</evidence>
<evidence type="ECO:0000313" key="4">
    <source>
        <dbReference type="Proteomes" id="UP000183107"/>
    </source>
</evidence>